<dbReference type="EMBL" id="BAAANC010000001">
    <property type="protein sequence ID" value="GAA1520889.1"/>
    <property type="molecule type" value="Genomic_DNA"/>
</dbReference>
<reference evidence="2" key="1">
    <citation type="journal article" date="2019" name="Int. J. Syst. Evol. Microbiol.">
        <title>The Global Catalogue of Microorganisms (GCM) 10K type strain sequencing project: providing services to taxonomists for standard genome sequencing and annotation.</title>
        <authorList>
            <consortium name="The Broad Institute Genomics Platform"/>
            <consortium name="The Broad Institute Genome Sequencing Center for Infectious Disease"/>
            <person name="Wu L."/>
            <person name="Ma J."/>
        </authorList>
    </citation>
    <scope>NUCLEOTIDE SEQUENCE [LARGE SCALE GENOMIC DNA]</scope>
    <source>
        <strain evidence="2">JCM 14303</strain>
    </source>
</reference>
<evidence type="ECO:0000313" key="1">
    <source>
        <dbReference type="EMBL" id="GAA1520889.1"/>
    </source>
</evidence>
<name>A0ABP4LF06_9ACTN</name>
<comment type="caution">
    <text evidence="1">The sequence shown here is derived from an EMBL/GenBank/DDBJ whole genome shotgun (WGS) entry which is preliminary data.</text>
</comment>
<accession>A0ABP4LF06</accession>
<dbReference type="Proteomes" id="UP001500363">
    <property type="component" value="Unassembled WGS sequence"/>
</dbReference>
<evidence type="ECO:0000313" key="2">
    <source>
        <dbReference type="Proteomes" id="UP001500363"/>
    </source>
</evidence>
<protein>
    <submittedName>
        <fullName evidence="1">Uncharacterized protein</fullName>
    </submittedName>
</protein>
<proteinExistence type="predicted"/>
<organism evidence="1 2">
    <name type="scientific">Kribbella lupini</name>
    <dbReference type="NCBI Taxonomy" id="291602"/>
    <lineage>
        <taxon>Bacteria</taxon>
        <taxon>Bacillati</taxon>
        <taxon>Actinomycetota</taxon>
        <taxon>Actinomycetes</taxon>
        <taxon>Propionibacteriales</taxon>
        <taxon>Kribbellaceae</taxon>
        <taxon>Kribbella</taxon>
    </lineage>
</organism>
<sequence>MGHYVIRVKGELSRDLTDAFPALSADAEPAQTVLHGYLVDQAALAGVLNHLDMLGVDILEVLQVPPNRSPDSGRPSR</sequence>
<keyword evidence="2" id="KW-1185">Reference proteome</keyword>
<gene>
    <name evidence="1" type="ORF">GCM10009741_22240</name>
</gene>
<dbReference type="RefSeq" id="WP_344172737.1">
    <property type="nucleotide sequence ID" value="NZ_BAAANC010000001.1"/>
</dbReference>